<name>A0A918P6V8_9NEIS</name>
<proteinExistence type="predicted"/>
<feature type="transmembrane region" description="Helical" evidence="1">
    <location>
        <begin position="15"/>
        <end position="38"/>
    </location>
</feature>
<evidence type="ECO:0000256" key="1">
    <source>
        <dbReference type="SAM" id="Phobius"/>
    </source>
</evidence>
<organism evidence="2 3">
    <name type="scientific">Paludibacterium paludis</name>
    <dbReference type="NCBI Taxonomy" id="1225769"/>
    <lineage>
        <taxon>Bacteria</taxon>
        <taxon>Pseudomonadati</taxon>
        <taxon>Pseudomonadota</taxon>
        <taxon>Betaproteobacteria</taxon>
        <taxon>Neisseriales</taxon>
        <taxon>Chromobacteriaceae</taxon>
        <taxon>Paludibacterium</taxon>
    </lineage>
</organism>
<keyword evidence="3" id="KW-1185">Reference proteome</keyword>
<feature type="transmembrane region" description="Helical" evidence="1">
    <location>
        <begin position="44"/>
        <end position="68"/>
    </location>
</feature>
<comment type="caution">
    <text evidence="2">The sequence shown here is derived from an EMBL/GenBank/DDBJ whole genome shotgun (WGS) entry which is preliminary data.</text>
</comment>
<gene>
    <name evidence="2" type="ORF">GCM10011289_33800</name>
</gene>
<reference evidence="2" key="1">
    <citation type="journal article" date="2014" name="Int. J. Syst. Evol. Microbiol.">
        <title>Complete genome sequence of Corynebacterium casei LMG S-19264T (=DSM 44701T), isolated from a smear-ripened cheese.</title>
        <authorList>
            <consortium name="US DOE Joint Genome Institute (JGI-PGF)"/>
            <person name="Walter F."/>
            <person name="Albersmeier A."/>
            <person name="Kalinowski J."/>
            <person name="Ruckert C."/>
        </authorList>
    </citation>
    <scope>NUCLEOTIDE SEQUENCE</scope>
    <source>
        <strain evidence="2">KCTC 32182</strain>
    </source>
</reference>
<evidence type="ECO:0000313" key="2">
    <source>
        <dbReference type="EMBL" id="GGY27694.1"/>
    </source>
</evidence>
<sequence length="71" mass="7670">MTTNTASGRVRRKQLALLTLLFGGYYLIVAFFPGLLALPVRPGSAVPVSIVLALALIWTGFLLTVWIARSP</sequence>
<evidence type="ECO:0008006" key="4">
    <source>
        <dbReference type="Google" id="ProtNLM"/>
    </source>
</evidence>
<keyword evidence="1" id="KW-0812">Transmembrane</keyword>
<protein>
    <recommendedName>
        <fullName evidence="4">DUF485 domain-containing protein</fullName>
    </recommendedName>
</protein>
<dbReference type="AlphaFoldDB" id="A0A918P6V8"/>
<evidence type="ECO:0000313" key="3">
    <source>
        <dbReference type="Proteomes" id="UP000645257"/>
    </source>
</evidence>
<dbReference type="EMBL" id="BMYX01000025">
    <property type="protein sequence ID" value="GGY27694.1"/>
    <property type="molecule type" value="Genomic_DNA"/>
</dbReference>
<keyword evidence="1" id="KW-0472">Membrane</keyword>
<keyword evidence="1" id="KW-1133">Transmembrane helix</keyword>
<accession>A0A918P6V8</accession>
<dbReference type="Proteomes" id="UP000645257">
    <property type="component" value="Unassembled WGS sequence"/>
</dbReference>
<reference evidence="2" key="2">
    <citation type="submission" date="2020-09" db="EMBL/GenBank/DDBJ databases">
        <authorList>
            <person name="Sun Q."/>
            <person name="Kim S."/>
        </authorList>
    </citation>
    <scope>NUCLEOTIDE SEQUENCE</scope>
    <source>
        <strain evidence="2">KCTC 32182</strain>
    </source>
</reference>
<dbReference type="RefSeq" id="WP_189536526.1">
    <property type="nucleotide sequence ID" value="NZ_BMYX01000025.1"/>
</dbReference>